<dbReference type="EMBL" id="JBHZOL010000110">
    <property type="protein sequence ID" value="MFE4108437.1"/>
    <property type="molecule type" value="Genomic_DNA"/>
</dbReference>
<evidence type="ECO:0000313" key="1">
    <source>
        <dbReference type="EMBL" id="MFE4108437.1"/>
    </source>
</evidence>
<evidence type="ECO:0000313" key="2">
    <source>
        <dbReference type="Proteomes" id="UP001600165"/>
    </source>
</evidence>
<dbReference type="Proteomes" id="UP001600165">
    <property type="component" value="Unassembled WGS sequence"/>
</dbReference>
<proteinExistence type="predicted"/>
<accession>A0ABW6IJN9</accession>
<comment type="caution">
    <text evidence="1">The sequence shown here is derived from an EMBL/GenBank/DDBJ whole genome shotgun (WGS) entry which is preliminary data.</text>
</comment>
<dbReference type="RefSeq" id="WP_377968068.1">
    <property type="nucleotide sequence ID" value="NZ_JBHZOL010000110.1"/>
</dbReference>
<keyword evidence="2" id="KW-1185">Reference proteome</keyword>
<gene>
    <name evidence="1" type="ORF">ACFVKH_19330</name>
</gene>
<name>A0ABW6IJN9_9CYAN</name>
<reference evidence="1 2" key="1">
    <citation type="submission" date="2024-10" db="EMBL/GenBank/DDBJ databases">
        <authorList>
            <person name="Ratan Roy A."/>
            <person name="Morales Sandoval P.H."/>
            <person name="De Los Santos Villalobos S."/>
            <person name="Chakraborty S."/>
            <person name="Mukherjee J."/>
        </authorList>
    </citation>
    <scope>NUCLEOTIDE SEQUENCE [LARGE SCALE GENOMIC DNA]</scope>
    <source>
        <strain evidence="1 2">S1</strain>
    </source>
</reference>
<organism evidence="1 2">
    <name type="scientific">Almyronema epifaneia S1</name>
    <dbReference type="NCBI Taxonomy" id="2991925"/>
    <lineage>
        <taxon>Bacteria</taxon>
        <taxon>Bacillati</taxon>
        <taxon>Cyanobacteriota</taxon>
        <taxon>Cyanophyceae</taxon>
        <taxon>Nodosilineales</taxon>
        <taxon>Nodosilineaceae</taxon>
        <taxon>Almyronema</taxon>
        <taxon>Almyronema epifaneia</taxon>
    </lineage>
</organism>
<protein>
    <submittedName>
        <fullName evidence="1">Uncharacterized protein</fullName>
    </submittedName>
</protein>
<sequence>MNHLAEALIYRHLAFKTAVERAERAAIDSGIEEIAVQVAVQRTRLAVIRAQRANVELALHIIRRKIDG</sequence>